<organism evidence="5 6">
    <name type="scientific">Nocardioides daedukensis</name>
    <dbReference type="NCBI Taxonomy" id="634462"/>
    <lineage>
        <taxon>Bacteria</taxon>
        <taxon>Bacillati</taxon>
        <taxon>Actinomycetota</taxon>
        <taxon>Actinomycetes</taxon>
        <taxon>Propionibacteriales</taxon>
        <taxon>Nocardioidaceae</taxon>
        <taxon>Nocardioides</taxon>
    </lineage>
</organism>
<name>A0A7Y9UTI3_9ACTN</name>
<dbReference type="RefSeq" id="WP_179501478.1">
    <property type="nucleotide sequence ID" value="NZ_JACCAA010000001.1"/>
</dbReference>
<dbReference type="SUPFAM" id="SSF55846">
    <property type="entry name" value="N-acetylmuramoyl-L-alanine amidase-like"/>
    <property type="match status" value="1"/>
</dbReference>
<dbReference type="InterPro" id="IPR002502">
    <property type="entry name" value="Amidase_domain"/>
</dbReference>
<dbReference type="EMBL" id="JACCAA010000001">
    <property type="protein sequence ID" value="NYG58304.1"/>
    <property type="molecule type" value="Genomic_DNA"/>
</dbReference>
<accession>A0A7Y9UTI3</accession>
<dbReference type="SMART" id="SM00644">
    <property type="entry name" value="Ami_2"/>
    <property type="match status" value="1"/>
</dbReference>
<feature type="region of interest" description="Disordered" evidence="2">
    <location>
        <begin position="96"/>
        <end position="115"/>
    </location>
</feature>
<evidence type="ECO:0000313" key="6">
    <source>
        <dbReference type="Proteomes" id="UP000540656"/>
    </source>
</evidence>
<feature type="domain" description="N-acetylmuramoyl-L-alanine amidase" evidence="3">
    <location>
        <begin position="201"/>
        <end position="362"/>
    </location>
</feature>
<comment type="similarity">
    <text evidence="1">Belongs to the N-acetylmuramoyl-L-alanine amidase 2 family.</text>
</comment>
<evidence type="ECO:0000256" key="1">
    <source>
        <dbReference type="ARBA" id="ARBA00007553"/>
    </source>
</evidence>
<dbReference type="SMART" id="SM00701">
    <property type="entry name" value="PGRP"/>
    <property type="match status" value="1"/>
</dbReference>
<evidence type="ECO:0000259" key="4">
    <source>
        <dbReference type="SMART" id="SM00701"/>
    </source>
</evidence>
<protein>
    <recommendedName>
        <fullName evidence="7">N-acetylmuramoyl-L-alanine amidase</fullName>
    </recommendedName>
</protein>
<dbReference type="GO" id="GO:0008270">
    <property type="term" value="F:zinc ion binding"/>
    <property type="evidence" value="ECO:0007669"/>
    <property type="project" value="InterPro"/>
</dbReference>
<feature type="compositionally biased region" description="Low complexity" evidence="2">
    <location>
        <begin position="160"/>
        <end position="188"/>
    </location>
</feature>
<gene>
    <name evidence="5" type="ORF">BJ980_001227</name>
</gene>
<dbReference type="InterPro" id="IPR006619">
    <property type="entry name" value="PGRP_domain_met/bac"/>
</dbReference>
<dbReference type="InterPro" id="IPR015510">
    <property type="entry name" value="PGRP"/>
</dbReference>
<dbReference type="GO" id="GO:0008745">
    <property type="term" value="F:N-acetylmuramoyl-L-alanine amidase activity"/>
    <property type="evidence" value="ECO:0007669"/>
    <property type="project" value="InterPro"/>
</dbReference>
<dbReference type="Proteomes" id="UP000540656">
    <property type="component" value="Unassembled WGS sequence"/>
</dbReference>
<proteinExistence type="inferred from homology"/>
<feature type="region of interest" description="Disordered" evidence="2">
    <location>
        <begin position="144"/>
        <end position="190"/>
    </location>
</feature>
<dbReference type="InterPro" id="IPR036505">
    <property type="entry name" value="Amidase/PGRP_sf"/>
</dbReference>
<feature type="domain" description="Peptidoglycan recognition protein family" evidence="4">
    <location>
        <begin position="187"/>
        <end position="335"/>
    </location>
</feature>
<dbReference type="Pfam" id="PF01510">
    <property type="entry name" value="Amidase_2"/>
    <property type="match status" value="1"/>
</dbReference>
<dbReference type="CDD" id="cd06583">
    <property type="entry name" value="PGRP"/>
    <property type="match status" value="1"/>
</dbReference>
<dbReference type="PANTHER" id="PTHR11022">
    <property type="entry name" value="PEPTIDOGLYCAN RECOGNITION PROTEIN"/>
    <property type="match status" value="1"/>
</dbReference>
<evidence type="ECO:0008006" key="7">
    <source>
        <dbReference type="Google" id="ProtNLM"/>
    </source>
</evidence>
<comment type="caution">
    <text evidence="5">The sequence shown here is derived from an EMBL/GenBank/DDBJ whole genome shotgun (WGS) entry which is preliminary data.</text>
</comment>
<keyword evidence="6" id="KW-1185">Reference proteome</keyword>
<sequence>MSRAHLSVLTLAASILVAPLLVGGLPQAAAERPQVELKREAGTPLSSAEVKLPTRRTVTTDRFTMVAATWAGEDPGVEVRTRTEGRWTGWVELESLADGPSSGEGNEAPDGASDLIWVGDSDRLQVRTERTADDLEMVLINPGVAAADDDPVPPAPAPESPGVESPETTDQTPTVTTSATRRTVPRPTIYSRKQWGADESWKNGSPRYTDMMKQVHVHHTVNANDYRSWQTAGILRGIYRYHTKTLGWFDIGYNFLVDRFGRIWEGRSGGVGNLVQGAHTLGFNHNSVGVAVIGNYETRTASRTVLRALADISAWKFDRGNRYPVGKIWMTSTGSDKFPKGKSVYLYKVDGHRNTNDTSCPGRYLYAELPKLRNMIYHRMYS</sequence>
<reference evidence="5 6" key="1">
    <citation type="submission" date="2020-07" db="EMBL/GenBank/DDBJ databases">
        <title>Sequencing the genomes of 1000 actinobacteria strains.</title>
        <authorList>
            <person name="Klenk H.-P."/>
        </authorList>
    </citation>
    <scope>NUCLEOTIDE SEQUENCE [LARGE SCALE GENOMIC DNA]</scope>
    <source>
        <strain evidence="5 6">DSM 23819</strain>
    </source>
</reference>
<dbReference type="PANTHER" id="PTHR11022:SF41">
    <property type="entry name" value="PEPTIDOGLYCAN-RECOGNITION PROTEIN LC-RELATED"/>
    <property type="match status" value="1"/>
</dbReference>
<dbReference type="AlphaFoldDB" id="A0A7Y9UTI3"/>
<dbReference type="GO" id="GO:0009253">
    <property type="term" value="P:peptidoglycan catabolic process"/>
    <property type="evidence" value="ECO:0007669"/>
    <property type="project" value="InterPro"/>
</dbReference>
<evidence type="ECO:0000313" key="5">
    <source>
        <dbReference type="EMBL" id="NYG58304.1"/>
    </source>
</evidence>
<evidence type="ECO:0000256" key="2">
    <source>
        <dbReference type="SAM" id="MobiDB-lite"/>
    </source>
</evidence>
<evidence type="ECO:0000259" key="3">
    <source>
        <dbReference type="SMART" id="SM00644"/>
    </source>
</evidence>
<dbReference type="Gene3D" id="3.40.80.10">
    <property type="entry name" value="Peptidoglycan recognition protein-like"/>
    <property type="match status" value="1"/>
</dbReference>